<organism evidence="1">
    <name type="scientific">marine sediment metagenome</name>
    <dbReference type="NCBI Taxonomy" id="412755"/>
    <lineage>
        <taxon>unclassified sequences</taxon>
        <taxon>metagenomes</taxon>
        <taxon>ecological metagenomes</taxon>
    </lineage>
</organism>
<dbReference type="AlphaFoldDB" id="A0A0F9RCS9"/>
<comment type="caution">
    <text evidence="1">The sequence shown here is derived from an EMBL/GenBank/DDBJ whole genome shotgun (WGS) entry which is preliminary data.</text>
</comment>
<name>A0A0F9RCS9_9ZZZZ</name>
<dbReference type="EMBL" id="LAZR01003748">
    <property type="protein sequence ID" value="KKN15088.1"/>
    <property type="molecule type" value="Genomic_DNA"/>
</dbReference>
<evidence type="ECO:0000313" key="1">
    <source>
        <dbReference type="EMBL" id="KKN15088.1"/>
    </source>
</evidence>
<protein>
    <submittedName>
        <fullName evidence="1">Uncharacterized protein</fullName>
    </submittedName>
</protein>
<gene>
    <name evidence="1" type="ORF">LCGC14_0989630</name>
</gene>
<reference evidence="1" key="1">
    <citation type="journal article" date="2015" name="Nature">
        <title>Complex archaea that bridge the gap between prokaryotes and eukaryotes.</title>
        <authorList>
            <person name="Spang A."/>
            <person name="Saw J.H."/>
            <person name="Jorgensen S.L."/>
            <person name="Zaremba-Niedzwiedzka K."/>
            <person name="Martijn J."/>
            <person name="Lind A.E."/>
            <person name="van Eijk R."/>
            <person name="Schleper C."/>
            <person name="Guy L."/>
            <person name="Ettema T.J."/>
        </authorList>
    </citation>
    <scope>NUCLEOTIDE SEQUENCE</scope>
</reference>
<sequence length="116" mass="12435">MPRKKEDSEVYKDILQSIADHGAEVVEVINPSYASTSIFHKERILIVLEMLYQQAAEGGSLGAAQQYLDRLLGRAKESLTLTNGSDLISKLSDEELTDKITRIVAATGEGAAGGAG</sequence>
<proteinExistence type="predicted"/>
<accession>A0A0F9RCS9</accession>